<keyword evidence="2" id="KW-1185">Reference proteome</keyword>
<sequence length="75" mass="8901">EQNVEKVIQHSNTLLQCEIVETTIYHDKECDWKRIVSSNEHPDLIDFTSLERHNPPNKFPLEINISLKDLIKFKK</sequence>
<evidence type="ECO:0000313" key="1">
    <source>
        <dbReference type="EMBL" id="CAG8683514.1"/>
    </source>
</evidence>
<comment type="caution">
    <text evidence="1">The sequence shown here is derived from an EMBL/GenBank/DDBJ whole genome shotgun (WGS) entry which is preliminary data.</text>
</comment>
<organism evidence="1 2">
    <name type="scientific">Scutellospora calospora</name>
    <dbReference type="NCBI Taxonomy" id="85575"/>
    <lineage>
        <taxon>Eukaryota</taxon>
        <taxon>Fungi</taxon>
        <taxon>Fungi incertae sedis</taxon>
        <taxon>Mucoromycota</taxon>
        <taxon>Glomeromycotina</taxon>
        <taxon>Glomeromycetes</taxon>
        <taxon>Diversisporales</taxon>
        <taxon>Gigasporaceae</taxon>
        <taxon>Scutellospora</taxon>
    </lineage>
</organism>
<reference evidence="1" key="1">
    <citation type="submission" date="2021-06" db="EMBL/GenBank/DDBJ databases">
        <authorList>
            <person name="Kallberg Y."/>
            <person name="Tangrot J."/>
            <person name="Rosling A."/>
        </authorList>
    </citation>
    <scope>NUCLEOTIDE SEQUENCE</scope>
    <source>
        <strain evidence="1">AU212A</strain>
    </source>
</reference>
<gene>
    <name evidence="1" type="ORF">SCALOS_LOCUS9819</name>
</gene>
<evidence type="ECO:0000313" key="2">
    <source>
        <dbReference type="Proteomes" id="UP000789860"/>
    </source>
</evidence>
<proteinExistence type="predicted"/>
<name>A0ACA9P021_9GLOM</name>
<dbReference type="Proteomes" id="UP000789860">
    <property type="component" value="Unassembled WGS sequence"/>
</dbReference>
<protein>
    <submittedName>
        <fullName evidence="1">2508_t:CDS:1</fullName>
    </submittedName>
</protein>
<feature type="non-terminal residue" evidence="1">
    <location>
        <position position="1"/>
    </location>
</feature>
<dbReference type="EMBL" id="CAJVPM010032822">
    <property type="protein sequence ID" value="CAG8683514.1"/>
    <property type="molecule type" value="Genomic_DNA"/>
</dbReference>
<accession>A0ACA9P021</accession>